<evidence type="ECO:0000313" key="3">
    <source>
        <dbReference type="Proteomes" id="UP000241462"/>
    </source>
</evidence>
<reference evidence="2 3" key="1">
    <citation type="journal article" date="2018" name="Mycol. Prog.">
        <title>Coniella lustricola, a new species from submerged detritus.</title>
        <authorList>
            <person name="Raudabaugh D.B."/>
            <person name="Iturriaga T."/>
            <person name="Carver A."/>
            <person name="Mondo S."/>
            <person name="Pangilinan J."/>
            <person name="Lipzen A."/>
            <person name="He G."/>
            <person name="Amirebrahimi M."/>
            <person name="Grigoriev I.V."/>
            <person name="Miller A.N."/>
        </authorList>
    </citation>
    <scope>NUCLEOTIDE SEQUENCE [LARGE SCALE GENOMIC DNA]</scope>
    <source>
        <strain evidence="2 3">B22-T-1</strain>
    </source>
</reference>
<gene>
    <name evidence="2" type="ORF">BD289DRAFT_506714</name>
</gene>
<evidence type="ECO:0000256" key="1">
    <source>
        <dbReference type="SAM" id="Phobius"/>
    </source>
</evidence>
<accession>A0A2T3A5J1</accession>
<keyword evidence="1" id="KW-0472">Membrane</keyword>
<protein>
    <submittedName>
        <fullName evidence="2">Uncharacterized protein</fullName>
    </submittedName>
</protein>
<dbReference type="EMBL" id="KZ678463">
    <property type="protein sequence ID" value="PSR83263.1"/>
    <property type="molecule type" value="Genomic_DNA"/>
</dbReference>
<dbReference type="InParanoid" id="A0A2T3A5J1"/>
<evidence type="ECO:0000313" key="2">
    <source>
        <dbReference type="EMBL" id="PSR83263.1"/>
    </source>
</evidence>
<dbReference type="Proteomes" id="UP000241462">
    <property type="component" value="Unassembled WGS sequence"/>
</dbReference>
<keyword evidence="1" id="KW-1133">Transmembrane helix</keyword>
<keyword evidence="1" id="KW-0812">Transmembrane</keyword>
<dbReference type="AlphaFoldDB" id="A0A2T3A5J1"/>
<name>A0A2T3A5J1_9PEZI</name>
<proteinExistence type="predicted"/>
<sequence length="218" mass="23998">MERVVCVQAKQECCIGSFLVCGDINAHMDVHYVLLFGACTDCKACHARPDHAIGIQMRRQLHPIKSPVEKEVRQSGVKIHPHCAGEEEAGRGSIGFEETQVGLAYRVCFCLAICCILLLSLASVGLPIRDAGTRRKVSIQSPDCWRPLAKTAIDFDSSRVPTSIHALLCQWNPFLGRNGNGGYLDCLVPGLWSALIEKQPTHSIASRREQMHMATLGY</sequence>
<organism evidence="2 3">
    <name type="scientific">Coniella lustricola</name>
    <dbReference type="NCBI Taxonomy" id="2025994"/>
    <lineage>
        <taxon>Eukaryota</taxon>
        <taxon>Fungi</taxon>
        <taxon>Dikarya</taxon>
        <taxon>Ascomycota</taxon>
        <taxon>Pezizomycotina</taxon>
        <taxon>Sordariomycetes</taxon>
        <taxon>Sordariomycetidae</taxon>
        <taxon>Diaporthales</taxon>
        <taxon>Schizoparmaceae</taxon>
        <taxon>Coniella</taxon>
    </lineage>
</organism>
<keyword evidence="3" id="KW-1185">Reference proteome</keyword>
<feature type="transmembrane region" description="Helical" evidence="1">
    <location>
        <begin position="103"/>
        <end position="126"/>
    </location>
</feature>